<dbReference type="GO" id="GO:0009986">
    <property type="term" value="C:cell surface"/>
    <property type="evidence" value="ECO:0007669"/>
    <property type="project" value="UniProtKB-ARBA"/>
</dbReference>
<dbReference type="InterPro" id="IPR040012">
    <property type="entry name" value="CD200R"/>
</dbReference>
<dbReference type="Ensembl" id="ENSPKIT00000010333.1">
    <property type="protein sequence ID" value="ENSPKIP00000029536.1"/>
    <property type="gene ID" value="ENSPKIG00000010751.1"/>
</dbReference>
<evidence type="ECO:0000313" key="13">
    <source>
        <dbReference type="Proteomes" id="UP000261540"/>
    </source>
</evidence>
<comment type="subcellular location">
    <subcellularLocation>
        <location evidence="1">Membrane</location>
        <topology evidence="1">Single-pass membrane protein</topology>
    </subcellularLocation>
</comment>
<evidence type="ECO:0000256" key="2">
    <source>
        <dbReference type="ARBA" id="ARBA00008215"/>
    </source>
</evidence>
<evidence type="ECO:0000256" key="1">
    <source>
        <dbReference type="ARBA" id="ARBA00004167"/>
    </source>
</evidence>
<evidence type="ECO:0000256" key="3">
    <source>
        <dbReference type="ARBA" id="ARBA00022692"/>
    </source>
</evidence>
<evidence type="ECO:0000256" key="7">
    <source>
        <dbReference type="ARBA" id="ARBA00023170"/>
    </source>
</evidence>
<keyword evidence="13" id="KW-1185">Reference proteome</keyword>
<keyword evidence="3 9" id="KW-0812">Transmembrane</keyword>
<dbReference type="InterPro" id="IPR007110">
    <property type="entry name" value="Ig-like_dom"/>
</dbReference>
<dbReference type="STRING" id="1676925.ENSPKIP00000029536"/>
<dbReference type="PROSITE" id="PS50835">
    <property type="entry name" value="IG_LIKE"/>
    <property type="match status" value="1"/>
</dbReference>
<feature type="domain" description="Ig-like" evidence="11">
    <location>
        <begin position="35"/>
        <end position="151"/>
    </location>
</feature>
<evidence type="ECO:0000256" key="9">
    <source>
        <dbReference type="SAM" id="Phobius"/>
    </source>
</evidence>
<proteinExistence type="inferred from homology"/>
<dbReference type="Proteomes" id="UP000261540">
    <property type="component" value="Unplaced"/>
</dbReference>
<evidence type="ECO:0000256" key="10">
    <source>
        <dbReference type="SAM" id="SignalP"/>
    </source>
</evidence>
<feature type="signal peptide" evidence="10">
    <location>
        <begin position="1"/>
        <end position="22"/>
    </location>
</feature>
<dbReference type="Gene3D" id="2.60.40.10">
    <property type="entry name" value="Immunoglobulins"/>
    <property type="match status" value="2"/>
</dbReference>
<feature type="chain" id="PRO_5017226237" evidence="10">
    <location>
        <begin position="23"/>
        <end position="330"/>
    </location>
</feature>
<dbReference type="PANTHER" id="PTHR21462">
    <property type="entry name" value="CELL SURFACE GLYCOPROTEIN OX2 RECEPTOR PRECURSOR"/>
    <property type="match status" value="1"/>
</dbReference>
<keyword evidence="5 9" id="KW-0472">Membrane</keyword>
<dbReference type="InterPro" id="IPR013783">
    <property type="entry name" value="Ig-like_fold"/>
</dbReference>
<evidence type="ECO:0000256" key="5">
    <source>
        <dbReference type="ARBA" id="ARBA00023136"/>
    </source>
</evidence>
<dbReference type="SUPFAM" id="SSF48726">
    <property type="entry name" value="Immunoglobulin"/>
    <property type="match status" value="2"/>
</dbReference>
<reference evidence="12" key="1">
    <citation type="submission" date="2025-08" db="UniProtKB">
        <authorList>
            <consortium name="Ensembl"/>
        </authorList>
    </citation>
    <scope>IDENTIFICATION</scope>
</reference>
<feature type="transmembrane region" description="Helical" evidence="9">
    <location>
        <begin position="252"/>
        <end position="275"/>
    </location>
</feature>
<organism evidence="12 13">
    <name type="scientific">Paramormyrops kingsleyae</name>
    <dbReference type="NCBI Taxonomy" id="1676925"/>
    <lineage>
        <taxon>Eukaryota</taxon>
        <taxon>Metazoa</taxon>
        <taxon>Chordata</taxon>
        <taxon>Craniata</taxon>
        <taxon>Vertebrata</taxon>
        <taxon>Euteleostomi</taxon>
        <taxon>Actinopterygii</taxon>
        <taxon>Neopterygii</taxon>
        <taxon>Teleostei</taxon>
        <taxon>Osteoglossocephala</taxon>
        <taxon>Osteoglossomorpha</taxon>
        <taxon>Osteoglossiformes</taxon>
        <taxon>Mormyridae</taxon>
        <taxon>Paramormyrops</taxon>
    </lineage>
</organism>
<accession>A0A3B3SHN7</accession>
<reference evidence="12" key="2">
    <citation type="submission" date="2025-09" db="UniProtKB">
        <authorList>
            <consortium name="Ensembl"/>
        </authorList>
    </citation>
    <scope>IDENTIFICATION</scope>
</reference>
<evidence type="ECO:0000256" key="6">
    <source>
        <dbReference type="ARBA" id="ARBA00023157"/>
    </source>
</evidence>
<dbReference type="InterPro" id="IPR013162">
    <property type="entry name" value="CD80_C2-set"/>
</dbReference>
<dbReference type="InterPro" id="IPR036179">
    <property type="entry name" value="Ig-like_dom_sf"/>
</dbReference>
<keyword evidence="6" id="KW-1015">Disulfide bond</keyword>
<name>A0A3B3SHN7_9TELE</name>
<dbReference type="SMART" id="SM00409">
    <property type="entry name" value="IG"/>
    <property type="match status" value="1"/>
</dbReference>
<dbReference type="GeneTree" id="ENSGT00990000204624"/>
<evidence type="ECO:0000256" key="8">
    <source>
        <dbReference type="ARBA" id="ARBA00023180"/>
    </source>
</evidence>
<evidence type="ECO:0000259" key="11">
    <source>
        <dbReference type="PROSITE" id="PS50835"/>
    </source>
</evidence>
<evidence type="ECO:0000256" key="4">
    <source>
        <dbReference type="ARBA" id="ARBA00022989"/>
    </source>
</evidence>
<keyword evidence="4 9" id="KW-1133">Transmembrane helix</keyword>
<dbReference type="GO" id="GO:0150077">
    <property type="term" value="P:regulation of neuroinflammatory response"/>
    <property type="evidence" value="ECO:0007669"/>
    <property type="project" value="InterPro"/>
</dbReference>
<keyword evidence="7" id="KW-0675">Receptor</keyword>
<dbReference type="PANTHER" id="PTHR21462:SF2">
    <property type="entry name" value="CELL SURFACE GLYCOPROTEIN CD200 RECEPTOR 2"/>
    <property type="match status" value="1"/>
</dbReference>
<dbReference type="Pfam" id="PF08205">
    <property type="entry name" value="C2-set_2"/>
    <property type="match status" value="1"/>
</dbReference>
<keyword evidence="10" id="KW-0732">Signal</keyword>
<dbReference type="AlphaFoldDB" id="A0A3B3SHN7"/>
<keyword evidence="8" id="KW-0325">Glycoprotein</keyword>
<evidence type="ECO:0000313" key="12">
    <source>
        <dbReference type="Ensembl" id="ENSPKIP00000029536.1"/>
    </source>
</evidence>
<comment type="similarity">
    <text evidence="2">Belongs to the CD200R family.</text>
</comment>
<sequence length="330" mass="37443">MENLKIWKSVLLLNLYVFGTLAKGNSSIVMQDTNPTAYAQNTISTTTDAFTEYRSEYFDLNSSVTLNCSNKTWASIIFITWTIDIDGKRCRMAHSDNDSKHDTCNDGKILRNNTNGETYLYIPRFTKRDEGRYQCETVYHGGSSKVVINVSAKVPQQISTRLDPDHREAVCSATGVKSDVSISWRTSWNANVTSSSVHNPDGSYTMEIRLKLPDHVHGTTLQCIVTHPSWTENYTQTLQLPDPLRDRTFESWHWIIISLALVCFLMGILFGLYILRKHLSKIRNCCKFSLSAPPPQTTVKPQDAEEVEPYASYVQRINSIYNSSADLFNV</sequence>
<protein>
    <submittedName>
        <fullName evidence="12">Cell surface glycoprotein CD200 receptor 1-A-like</fullName>
    </submittedName>
</protein>
<dbReference type="GO" id="GO:0038023">
    <property type="term" value="F:signaling receptor activity"/>
    <property type="evidence" value="ECO:0007669"/>
    <property type="project" value="InterPro"/>
</dbReference>
<dbReference type="InterPro" id="IPR003599">
    <property type="entry name" value="Ig_sub"/>
</dbReference>
<dbReference type="GO" id="GO:0016020">
    <property type="term" value="C:membrane"/>
    <property type="evidence" value="ECO:0007669"/>
    <property type="project" value="UniProtKB-SubCell"/>
</dbReference>